<accession>A0A1Y1SIV2</accession>
<dbReference type="EMBL" id="AQQV01000001">
    <property type="protein sequence ID" value="ORE89129.1"/>
    <property type="molecule type" value="Genomic_DNA"/>
</dbReference>
<evidence type="ECO:0000313" key="2">
    <source>
        <dbReference type="Proteomes" id="UP000192342"/>
    </source>
</evidence>
<gene>
    <name evidence="1" type="ORF">ATO7_04600</name>
</gene>
<evidence type="ECO:0000313" key="1">
    <source>
        <dbReference type="EMBL" id="ORE89129.1"/>
    </source>
</evidence>
<organism evidence="1 2">
    <name type="scientific">Oceanococcus atlanticus</name>
    <dbReference type="NCBI Taxonomy" id="1317117"/>
    <lineage>
        <taxon>Bacteria</taxon>
        <taxon>Pseudomonadati</taxon>
        <taxon>Pseudomonadota</taxon>
        <taxon>Gammaproteobacteria</taxon>
        <taxon>Chromatiales</taxon>
        <taxon>Oceanococcaceae</taxon>
        <taxon>Oceanococcus</taxon>
    </lineage>
</organism>
<protein>
    <submittedName>
        <fullName evidence="1">Uncharacterized protein</fullName>
    </submittedName>
</protein>
<reference evidence="1 2" key="1">
    <citation type="submission" date="2013-04" db="EMBL/GenBank/DDBJ databases">
        <title>Oceanococcus atlanticus 22II-S10r2 Genome Sequencing.</title>
        <authorList>
            <person name="Lai Q."/>
            <person name="Li G."/>
            <person name="Shao Z."/>
        </authorList>
    </citation>
    <scope>NUCLEOTIDE SEQUENCE [LARGE SCALE GENOMIC DNA]</scope>
    <source>
        <strain evidence="1 2">22II-S10r2</strain>
    </source>
</reference>
<proteinExistence type="predicted"/>
<dbReference type="Proteomes" id="UP000192342">
    <property type="component" value="Unassembled WGS sequence"/>
</dbReference>
<comment type="caution">
    <text evidence="1">The sequence shown here is derived from an EMBL/GenBank/DDBJ whole genome shotgun (WGS) entry which is preliminary data.</text>
</comment>
<dbReference type="AlphaFoldDB" id="A0A1Y1SIV2"/>
<name>A0A1Y1SIV2_9GAMM</name>
<sequence>MVVRDQHISRIADADQASLTEQHLIRQLGPYRAVHVALLWMENRRCMSPQIRRNRGSLHIPQIALQIHAASRILNQVANRPGQIRRGRFVGTKYERAGLFTDLWGIALQVSMLTPMHNPFVCPFQTWPALTYALAPSMLSAHLDSTP</sequence>
<keyword evidence="2" id="KW-1185">Reference proteome</keyword>